<feature type="chain" id="PRO_5038555847" description="Lipoprotein" evidence="1">
    <location>
        <begin position="20"/>
        <end position="146"/>
    </location>
</feature>
<name>A0A7U5MPV1_MYCIT</name>
<evidence type="ECO:0000313" key="2">
    <source>
        <dbReference type="EMBL" id="ASL17538.1"/>
    </source>
</evidence>
<dbReference type="EMBL" id="CP015267">
    <property type="protein sequence ID" value="ASL17538.1"/>
    <property type="molecule type" value="Genomic_DNA"/>
</dbReference>
<proteinExistence type="predicted"/>
<dbReference type="Proteomes" id="UP000198286">
    <property type="component" value="Chromosome"/>
</dbReference>
<feature type="signal peptide" evidence="1">
    <location>
        <begin position="1"/>
        <end position="19"/>
    </location>
</feature>
<evidence type="ECO:0000313" key="3">
    <source>
        <dbReference type="Proteomes" id="UP000198286"/>
    </source>
</evidence>
<evidence type="ECO:0000256" key="1">
    <source>
        <dbReference type="SAM" id="SignalP"/>
    </source>
</evidence>
<reference evidence="2 3" key="1">
    <citation type="journal article" date="2017" name="Lancet Infect. Dis.">
        <title>Global outbreak of severe Mycobacterium chimaera disease after cardiac surgery: a molecular epidemiological study.</title>
        <authorList>
            <person name="van Ingen J."/>
            <person name="Kohl T."/>
            <person name="Kranzer K."/>
            <person name="Hasse B."/>
            <person name="Keller P."/>
            <person name="Szafranska A."/>
            <person name="Hillemann D."/>
            <person name="Chand M."/>
            <person name="Schreiber P."/>
            <person name="Sommerstein R."/>
            <person name="Berger C."/>
            <person name="Genoni M."/>
            <person name="Ruegg C."/>
            <person name="Troillet N."/>
            <person name="Widmer A.F."/>
            <person name="Becker S.L."/>
            <person name="Herrmann M."/>
            <person name="Eckmanns T."/>
            <person name="Haller S."/>
            <person name="Hoeller C."/>
            <person name="Debast S.B."/>
            <person name="Wolfhagen M.J."/>
            <person name="Hopman J."/>
            <person name="Kluytmans J."/>
            <person name="Langelaar M."/>
            <person name="Notermans D.W."/>
            <person name="ten Oever J."/>
            <person name="van den Barselaar P."/>
            <person name="Vonk A.B.A."/>
            <person name="Vos M.C."/>
            <person name="Ahmed N."/>
            <person name="Brown T."/>
            <person name="Crook D."/>
            <person name="Lamagni T."/>
            <person name="Phin N."/>
            <person name="Smith E.G."/>
            <person name="Zambon M."/>
            <person name="Serr A."/>
            <person name="Goetting T."/>
            <person name="Ebner W."/>
            <person name="Thuermer A."/>
            <person name="Utpatel C."/>
            <person name="Sproer C."/>
            <person name="Bunk B."/>
            <person name="Nubel U."/>
            <person name="Bloemberg G."/>
            <person name="Bottger E."/>
            <person name="Niemann S."/>
            <person name="Wagner D."/>
            <person name="Sax H."/>
        </authorList>
    </citation>
    <scope>NUCLEOTIDE SEQUENCE [LARGE SCALE GENOMIC DNA]</scope>
    <source>
        <strain evidence="2 3">ZUERICH-2</strain>
    </source>
</reference>
<dbReference type="AlphaFoldDB" id="A0A7U5MPV1"/>
<keyword evidence="1" id="KW-0732">Signal</keyword>
<organism evidence="2 3">
    <name type="scientific">Mycobacterium intracellulare subsp. chimaera</name>
    <dbReference type="NCBI Taxonomy" id="222805"/>
    <lineage>
        <taxon>Bacteria</taxon>
        <taxon>Bacillati</taxon>
        <taxon>Actinomycetota</taxon>
        <taxon>Actinomycetes</taxon>
        <taxon>Mycobacteriales</taxon>
        <taxon>Mycobacteriaceae</taxon>
        <taxon>Mycobacterium</taxon>
        <taxon>Mycobacterium avium complex (MAC)</taxon>
    </lineage>
</organism>
<gene>
    <name evidence="2" type="ORF">MYCOZU2_05182</name>
</gene>
<evidence type="ECO:0008006" key="4">
    <source>
        <dbReference type="Google" id="ProtNLM"/>
    </source>
</evidence>
<sequence>MRRSISVALLIVGCSPVLWAPPAAGDTDKLTAAVQAVRSTSCGPLRADPVVQQAAENTNRSNVLWLEQMSRAQPVPDAMPLLKDLGYGGTKATILYGAAMNEADSIKALLLQGYRKIPDCSYSDVGVSMMQENSAGWILSTVLLAA</sequence>
<accession>A0A7U5MPV1</accession>
<protein>
    <recommendedName>
        <fullName evidence="4">Lipoprotein</fullName>
    </recommendedName>
</protein>